<gene>
    <name evidence="2" type="ORF">MNBD_GAMMA16-1416</name>
</gene>
<organism evidence="2">
    <name type="scientific">hydrothermal vent metagenome</name>
    <dbReference type="NCBI Taxonomy" id="652676"/>
    <lineage>
        <taxon>unclassified sequences</taxon>
        <taxon>metagenomes</taxon>
        <taxon>ecological metagenomes</taxon>
    </lineage>
</organism>
<sequence length="131" mass="15012">MKNNIRSQAGVSFFGWLVIIALIAFFATSILTLYPMYYNHYKATAHLKSVANDFATVTMNKKEIKTAISKRFQVDNISFINQAKDIKIEIKKKNKKKQTIINLSYEVRAHLMGNIFVVGDFSDNVFEVRSP</sequence>
<protein>
    <recommendedName>
        <fullName evidence="3">DUF4845 domain-containing protein</fullName>
    </recommendedName>
</protein>
<name>A0A3B0ZM04_9ZZZZ</name>
<dbReference type="AlphaFoldDB" id="A0A3B0ZM04"/>
<reference evidence="2" key="1">
    <citation type="submission" date="2018-06" db="EMBL/GenBank/DDBJ databases">
        <authorList>
            <person name="Zhirakovskaya E."/>
        </authorList>
    </citation>
    <scope>NUCLEOTIDE SEQUENCE</scope>
</reference>
<dbReference type="Pfam" id="PF16137">
    <property type="entry name" value="DUF4845"/>
    <property type="match status" value="1"/>
</dbReference>
<evidence type="ECO:0000313" key="2">
    <source>
        <dbReference type="EMBL" id="VAW87189.1"/>
    </source>
</evidence>
<dbReference type="InterPro" id="IPR032314">
    <property type="entry name" value="DUF4845"/>
</dbReference>
<feature type="transmembrane region" description="Helical" evidence="1">
    <location>
        <begin position="13"/>
        <end position="34"/>
    </location>
</feature>
<dbReference type="EMBL" id="UOFO01000112">
    <property type="protein sequence ID" value="VAW87189.1"/>
    <property type="molecule type" value="Genomic_DNA"/>
</dbReference>
<keyword evidence="1" id="KW-1133">Transmembrane helix</keyword>
<evidence type="ECO:0000256" key="1">
    <source>
        <dbReference type="SAM" id="Phobius"/>
    </source>
</evidence>
<proteinExistence type="predicted"/>
<evidence type="ECO:0008006" key="3">
    <source>
        <dbReference type="Google" id="ProtNLM"/>
    </source>
</evidence>
<keyword evidence="1" id="KW-0472">Membrane</keyword>
<keyword evidence="1" id="KW-0812">Transmembrane</keyword>
<accession>A0A3B0ZM04</accession>